<dbReference type="Proteomes" id="UP000683557">
    <property type="component" value="Chromosome"/>
</dbReference>
<accession>A0ABX8J4X1</accession>
<protein>
    <submittedName>
        <fullName evidence="2">DUF3160 domain-containing protein</fullName>
    </submittedName>
</protein>
<evidence type="ECO:0000313" key="3">
    <source>
        <dbReference type="Proteomes" id="UP000683557"/>
    </source>
</evidence>
<dbReference type="Pfam" id="PF11369">
    <property type="entry name" value="DUF3160"/>
    <property type="match status" value="2"/>
</dbReference>
<gene>
    <name evidence="2" type="ORF">KP004_14305</name>
</gene>
<keyword evidence="1" id="KW-0812">Transmembrane</keyword>
<proteinExistence type="predicted"/>
<evidence type="ECO:0000313" key="2">
    <source>
        <dbReference type="EMBL" id="QWV92372.1"/>
    </source>
</evidence>
<dbReference type="RefSeq" id="WP_216799186.1">
    <property type="nucleotide sequence ID" value="NZ_CP076723.1"/>
</dbReference>
<dbReference type="Pfam" id="PF07676">
    <property type="entry name" value="PD40"/>
    <property type="match status" value="1"/>
</dbReference>
<keyword evidence="1" id="KW-1133">Transmembrane helix</keyword>
<name>A0ABX8J4X1_9BACT</name>
<evidence type="ECO:0000256" key="1">
    <source>
        <dbReference type="SAM" id="Phobius"/>
    </source>
</evidence>
<feature type="transmembrane region" description="Helical" evidence="1">
    <location>
        <begin position="7"/>
        <end position="25"/>
    </location>
</feature>
<organism evidence="2 3">
    <name type="scientific">Geomonas oryzisoli</name>
    <dbReference type="NCBI Taxonomy" id="2847992"/>
    <lineage>
        <taxon>Bacteria</taxon>
        <taxon>Pseudomonadati</taxon>
        <taxon>Thermodesulfobacteriota</taxon>
        <taxon>Desulfuromonadia</taxon>
        <taxon>Geobacterales</taxon>
        <taxon>Geobacteraceae</taxon>
        <taxon>Geomonas</taxon>
    </lineage>
</organism>
<sequence length="972" mass="109200">MQFKRNVLVMVICAILIIAAVFFLWQRKPTLRSVTPQPPPSTEGGTPAAKPHFVDVRPVTFHPLQHLEIPLPDGEALFPRVSPDGSRVVYQLKRGATSRLAVVELPSGAVSTPTIDMDDVAAPAWSADGSQVVFAGTRQGVTEIYLYNLKAKKLVQVTRDPARKKTWPRCSPYRFDEHYRIAYTSEEGGRKDIWWVRESGEYDQPITVSARRKPQYLKDPYWEKESASASAPSPITSGGENPEWSPSGNLLLYRTGQNTTALLAYTYYEWWHPAKVKVPSSPGILSWAPNQCSFLEYDPARRSAAVISRQSLKRVPVLAGTELSSPPSFFPDGQGFALSVNRGGKALLAVEPYADPLGDVANLWMFSFSAKDQDKLARNQMILQETAYDQIYSLYDSEAYSTGTLDELGDHGRPYFVTSDAVLETFYASFTTLYANAERSLLTKALTEFCSAGEAAARQKKSSPDVESLFSVGLALLKPETLKVASARVQEEVKRIDAATGTAPSLFGKEVAYGDFFIRGKYERDKDLKGYFRALKWLQSFTFNLQQEPDRSQAAAVLAVARDPKVYPALEKMFSLYRSVLGESRYRSPLNLQEIRSSALPEFKSGLPWIKGKSEFRLLPPVYTLDAFIFDELITHGERKDTVGTQSNPRMLPRGLDIMAVLGSAEAREILVKELKEGRYENYERTLDRVSGLVKSFPQSVWEASLYQDWLDLMASLTREPEKAPAFTKTAAWRRKQLNTALGSWVNLRYETIAMVEQVGAEAGEGGYEVLEVGRPRGYVEPNPEFFHTLDKAFERLATQFEKTVPDVELRQELRKRFSEHRVHLQALETIARKELNGEMPSDVEFEEILSIGGTVEHFMQVIASANGTDGEPLSNPEPMRKIVDVQKDDLHGVRLYEALGHAPEMDVVVPYFGRRQIAKGSIYSYYEFTAKESLDSKKWRKMKQPRPVWIKDYYGSATVAPMKTLDDAAGK</sequence>
<dbReference type="InterPro" id="IPR011659">
    <property type="entry name" value="WD40"/>
</dbReference>
<dbReference type="EMBL" id="CP076723">
    <property type="protein sequence ID" value="QWV92372.1"/>
    <property type="molecule type" value="Genomic_DNA"/>
</dbReference>
<dbReference type="InterPro" id="IPR022601">
    <property type="entry name" value="DUF3160"/>
</dbReference>
<dbReference type="SMART" id="SM01325">
    <property type="entry name" value="DUF3160"/>
    <property type="match status" value="1"/>
</dbReference>
<keyword evidence="1" id="KW-0472">Membrane</keyword>
<dbReference type="PANTHER" id="PTHR36842">
    <property type="entry name" value="PROTEIN TOLB HOMOLOG"/>
    <property type="match status" value="1"/>
</dbReference>
<reference evidence="2 3" key="1">
    <citation type="submission" date="2021-06" db="EMBL/GenBank/DDBJ databases">
        <title>Gemonas diversity in paddy soil.</title>
        <authorList>
            <person name="Liu G."/>
        </authorList>
    </citation>
    <scope>NUCLEOTIDE SEQUENCE [LARGE SCALE GENOMIC DNA]</scope>
    <source>
        <strain evidence="2 3">RG10</strain>
    </source>
</reference>
<keyword evidence="3" id="KW-1185">Reference proteome</keyword>
<dbReference type="PANTHER" id="PTHR36842:SF1">
    <property type="entry name" value="PROTEIN TOLB"/>
    <property type="match status" value="1"/>
</dbReference>